<accession>A0A0E9LY05</accession>
<evidence type="ECO:0000313" key="2">
    <source>
        <dbReference type="Proteomes" id="UP000032900"/>
    </source>
</evidence>
<dbReference type="STRING" id="1236989.JCM15548_12710"/>
<sequence>MYNTQQKLLAVLAQKTKTEKRTRKTVIISLQSAKILTKNENFSTHFKELEKVFETNKK</sequence>
<keyword evidence="2" id="KW-1185">Reference proteome</keyword>
<dbReference type="EMBL" id="BAZW01000023">
    <property type="protein sequence ID" value="GAO30442.1"/>
    <property type="molecule type" value="Genomic_DNA"/>
</dbReference>
<proteinExistence type="predicted"/>
<gene>
    <name evidence="1" type="ORF">JCM15548_12710</name>
</gene>
<reference evidence="1 2" key="1">
    <citation type="journal article" date="2015" name="Microbes Environ.">
        <title>Distribution and evolution of nitrogen fixation genes in the phylum bacteroidetes.</title>
        <authorList>
            <person name="Inoue J."/>
            <person name="Oshima K."/>
            <person name="Suda W."/>
            <person name="Sakamoto M."/>
            <person name="Iino T."/>
            <person name="Noda S."/>
            <person name="Hongoh Y."/>
            <person name="Hattori M."/>
            <person name="Ohkuma M."/>
        </authorList>
    </citation>
    <scope>NUCLEOTIDE SEQUENCE [LARGE SCALE GENOMIC DNA]</scope>
    <source>
        <strain evidence="1">JCM 15548</strain>
    </source>
</reference>
<protein>
    <submittedName>
        <fullName evidence="1">Uncharacterized protein</fullName>
    </submittedName>
</protein>
<organism evidence="1 2">
    <name type="scientific">Geofilum rubicundum JCM 15548</name>
    <dbReference type="NCBI Taxonomy" id="1236989"/>
    <lineage>
        <taxon>Bacteria</taxon>
        <taxon>Pseudomonadati</taxon>
        <taxon>Bacteroidota</taxon>
        <taxon>Bacteroidia</taxon>
        <taxon>Marinilabiliales</taxon>
        <taxon>Marinilabiliaceae</taxon>
        <taxon>Geofilum</taxon>
    </lineage>
</organism>
<evidence type="ECO:0000313" key="1">
    <source>
        <dbReference type="EMBL" id="GAO30442.1"/>
    </source>
</evidence>
<comment type="caution">
    <text evidence="1">The sequence shown here is derived from an EMBL/GenBank/DDBJ whole genome shotgun (WGS) entry which is preliminary data.</text>
</comment>
<name>A0A0E9LY05_9BACT</name>
<dbReference type="AlphaFoldDB" id="A0A0E9LY05"/>
<dbReference type="Proteomes" id="UP000032900">
    <property type="component" value="Unassembled WGS sequence"/>
</dbReference>
<dbReference type="RefSeq" id="WP_157482689.1">
    <property type="nucleotide sequence ID" value="NZ_BAZW01000023.1"/>
</dbReference>